<gene>
    <name evidence="3" type="ORF">NT6N_32250</name>
</gene>
<dbReference type="Gene3D" id="3.20.20.80">
    <property type="entry name" value="Glycosidases"/>
    <property type="match status" value="1"/>
</dbReference>
<evidence type="ECO:0000259" key="1">
    <source>
        <dbReference type="Pfam" id="PF00535"/>
    </source>
</evidence>
<evidence type="ECO:0000259" key="2">
    <source>
        <dbReference type="Pfam" id="PF13632"/>
    </source>
</evidence>
<dbReference type="Pfam" id="PF00535">
    <property type="entry name" value="Glycos_transf_2"/>
    <property type="match status" value="1"/>
</dbReference>
<dbReference type="InterPro" id="IPR017853">
    <property type="entry name" value="GH"/>
</dbReference>
<reference evidence="3" key="1">
    <citation type="submission" date="2024-07" db="EMBL/GenBank/DDBJ databases">
        <title>Complete genome sequence of Verrucomicrobiaceae bacterium NT6N.</title>
        <authorList>
            <person name="Huang C."/>
            <person name="Takami H."/>
            <person name="Hamasaki K."/>
        </authorList>
    </citation>
    <scope>NUCLEOTIDE SEQUENCE</scope>
    <source>
        <strain evidence="3">NT6N</strain>
    </source>
</reference>
<dbReference type="Pfam" id="PF13632">
    <property type="entry name" value="Glyco_trans_2_3"/>
    <property type="match status" value="1"/>
</dbReference>
<dbReference type="SUPFAM" id="SSF53448">
    <property type="entry name" value="Nucleotide-diphospho-sugar transferases"/>
    <property type="match status" value="1"/>
</dbReference>
<evidence type="ECO:0000313" key="3">
    <source>
        <dbReference type="EMBL" id="BDS08185.1"/>
    </source>
</evidence>
<sequence length="725" mass="81296">MQRLQVDGKFFRAGGRRVFLKMVTFGPFPDDRPPHLKDLPAEMRRIRSAGFNAVRVYGDFDPMLLDAAAGAGVWVFIGLSWSPGRDFVSNPALFAEARLALDDGLQKWGDHPAVAGVMVANEIPADLVRWMGVNMVRSALEQLIDQARALKPELLYAYASFPTTEYLEPDNADFTAMNVYLERREDFAAYLPRLHNVAGDRPVLISEFGLDSQRGGEAGQAEAMQWCVAECLSAGMAGVTIYAWSDCWLNAGQVVEDWDFGITDRNGRAKPALERLAEVLPEIHEPEDGITVSNWPKFSVVVCTYNGGHRMERCLNALIGLDYPNYEIIVVDDGSTDDTADVVGAYEQVKLIQIDHSGLSEARNRGAEAAQGEIVAYTDDDCEPDTAWLKWLAHAFVQENWDACGGPNLPPEPDSGSHFDDRVDEAVVASAPGAPSHVLLGDQTAEHLPGCNLVVKKSVLEAVGGFNADYRVAGDDVDFCWRLHEAGYRMGFHGAAFVWHRRRTTLWRYFKQQYGYGKAEAILMRDHPERFRRGGGALWQGHVYAGGAMCAHQGSVIYHGYMGTAGYQQLTVRMQPQRPLRHGYDNRGARWRLAIAEALQPRIRGFARWWYSFGHRSKLERVPRRNEFILVDSMETFNEYESKWWNAQRIPRETVLDAVSQDGWTALENDSEWDLMRDGLRLLIAVEILDDGHLVLTRMERSAKSGGRLPADFVDRLEALGLIRI</sequence>
<accession>A0AAT9FQ77</accession>
<dbReference type="InterPro" id="IPR029044">
    <property type="entry name" value="Nucleotide-diphossugar_trans"/>
</dbReference>
<protein>
    <recommendedName>
        <fullName evidence="1 2">Glycosyltransferase 2-like domain-containing protein</fullName>
    </recommendedName>
</protein>
<dbReference type="Gene3D" id="3.90.550.10">
    <property type="entry name" value="Spore Coat Polysaccharide Biosynthesis Protein SpsA, Chain A"/>
    <property type="match status" value="1"/>
</dbReference>
<organism evidence="3">
    <name type="scientific">Oceaniferula spumae</name>
    <dbReference type="NCBI Taxonomy" id="2979115"/>
    <lineage>
        <taxon>Bacteria</taxon>
        <taxon>Pseudomonadati</taxon>
        <taxon>Verrucomicrobiota</taxon>
        <taxon>Verrucomicrobiia</taxon>
        <taxon>Verrucomicrobiales</taxon>
        <taxon>Verrucomicrobiaceae</taxon>
        <taxon>Oceaniferula</taxon>
    </lineage>
</organism>
<dbReference type="InterPro" id="IPR001173">
    <property type="entry name" value="Glyco_trans_2-like"/>
</dbReference>
<name>A0AAT9FQ77_9BACT</name>
<dbReference type="EMBL" id="AP026866">
    <property type="protein sequence ID" value="BDS08185.1"/>
    <property type="molecule type" value="Genomic_DNA"/>
</dbReference>
<dbReference type="InterPro" id="IPR050834">
    <property type="entry name" value="Glycosyltransf_2"/>
</dbReference>
<dbReference type="KEGG" id="osu:NT6N_32250"/>
<proteinExistence type="predicted"/>
<dbReference type="SUPFAM" id="SSF51445">
    <property type="entry name" value="(Trans)glycosidases"/>
    <property type="match status" value="1"/>
</dbReference>
<feature type="domain" description="Glycosyltransferase 2-like" evidence="1">
    <location>
        <begin position="299"/>
        <end position="406"/>
    </location>
</feature>
<dbReference type="AlphaFoldDB" id="A0AAT9FQ77"/>
<dbReference type="PANTHER" id="PTHR43685">
    <property type="entry name" value="GLYCOSYLTRANSFERASE"/>
    <property type="match status" value="1"/>
</dbReference>
<dbReference type="PANTHER" id="PTHR43685:SF3">
    <property type="entry name" value="SLR2126 PROTEIN"/>
    <property type="match status" value="1"/>
</dbReference>
<feature type="domain" description="Glycosyltransferase 2-like" evidence="2">
    <location>
        <begin position="439"/>
        <end position="514"/>
    </location>
</feature>